<feature type="domain" description="Secretion system C-terminal sorting" evidence="3">
    <location>
        <begin position="88"/>
        <end position="157"/>
    </location>
</feature>
<dbReference type="InterPro" id="IPR026444">
    <property type="entry name" value="Secre_tail"/>
</dbReference>
<sequence>MKNKKTKYYVAMLFSLGVFTMNAQNATVSAGSNASSTEGNVSFSVGQPFYTTNTGSNGSVAQGVQQPFEIQTVLGTELFSIQLKMLAYPNPTTDVLNLSIDESELSGMSYALVDFNGRVIKSSVISNQSTTISMAEYQKAIYILNVTQNNTIIKTFKIIKK</sequence>
<keyword evidence="1 2" id="KW-0732">Signal</keyword>
<evidence type="ECO:0000256" key="1">
    <source>
        <dbReference type="ARBA" id="ARBA00022729"/>
    </source>
</evidence>
<proteinExistence type="predicted"/>
<dbReference type="EMBL" id="JBHMEY010000096">
    <property type="protein sequence ID" value="MFB9098844.1"/>
    <property type="molecule type" value="Genomic_DNA"/>
</dbReference>
<gene>
    <name evidence="4" type="ORF">ACFFVF_20245</name>
</gene>
<dbReference type="Proteomes" id="UP001589607">
    <property type="component" value="Unassembled WGS sequence"/>
</dbReference>
<evidence type="ECO:0000259" key="3">
    <source>
        <dbReference type="Pfam" id="PF18962"/>
    </source>
</evidence>
<protein>
    <submittedName>
        <fullName evidence="4">T9SS type A sorting domain-containing protein</fullName>
    </submittedName>
</protein>
<accession>A0ABV5GTX8</accession>
<organism evidence="4 5">
    <name type="scientific">Flavobacterium jumunjinense</name>
    <dbReference type="NCBI Taxonomy" id="998845"/>
    <lineage>
        <taxon>Bacteria</taxon>
        <taxon>Pseudomonadati</taxon>
        <taxon>Bacteroidota</taxon>
        <taxon>Flavobacteriia</taxon>
        <taxon>Flavobacteriales</taxon>
        <taxon>Flavobacteriaceae</taxon>
        <taxon>Flavobacterium</taxon>
    </lineage>
</organism>
<feature type="signal peptide" evidence="2">
    <location>
        <begin position="1"/>
        <end position="23"/>
    </location>
</feature>
<comment type="caution">
    <text evidence="4">The sequence shown here is derived from an EMBL/GenBank/DDBJ whole genome shotgun (WGS) entry which is preliminary data.</text>
</comment>
<dbReference type="RefSeq" id="WP_236457183.1">
    <property type="nucleotide sequence ID" value="NZ_CBCSGE010000012.1"/>
</dbReference>
<evidence type="ECO:0000313" key="5">
    <source>
        <dbReference type="Proteomes" id="UP001589607"/>
    </source>
</evidence>
<keyword evidence="5" id="KW-1185">Reference proteome</keyword>
<evidence type="ECO:0000313" key="4">
    <source>
        <dbReference type="EMBL" id="MFB9098844.1"/>
    </source>
</evidence>
<dbReference type="NCBIfam" id="TIGR04183">
    <property type="entry name" value="Por_Secre_tail"/>
    <property type="match status" value="1"/>
</dbReference>
<name>A0ABV5GTX8_9FLAO</name>
<reference evidence="4 5" key="1">
    <citation type="submission" date="2024-09" db="EMBL/GenBank/DDBJ databases">
        <authorList>
            <person name="Sun Q."/>
            <person name="Mori K."/>
        </authorList>
    </citation>
    <scope>NUCLEOTIDE SEQUENCE [LARGE SCALE GENOMIC DNA]</scope>
    <source>
        <strain evidence="4 5">CECT 7955</strain>
    </source>
</reference>
<feature type="chain" id="PRO_5046083509" evidence="2">
    <location>
        <begin position="24"/>
        <end position="161"/>
    </location>
</feature>
<dbReference type="Pfam" id="PF18962">
    <property type="entry name" value="Por_Secre_tail"/>
    <property type="match status" value="1"/>
</dbReference>
<evidence type="ECO:0000256" key="2">
    <source>
        <dbReference type="SAM" id="SignalP"/>
    </source>
</evidence>